<feature type="transmembrane region" description="Helical" evidence="4">
    <location>
        <begin position="172"/>
        <end position="198"/>
    </location>
</feature>
<dbReference type="Gene3D" id="3.90.190.10">
    <property type="entry name" value="Protein tyrosine phosphatase superfamily"/>
    <property type="match status" value="2"/>
</dbReference>
<dbReference type="SMART" id="SM00404">
    <property type="entry name" value="PTPc_motif"/>
    <property type="match status" value="1"/>
</dbReference>
<dbReference type="Pfam" id="PF03160">
    <property type="entry name" value="Calx-beta"/>
    <property type="match status" value="1"/>
</dbReference>
<dbReference type="GO" id="GO:0004725">
    <property type="term" value="F:protein tyrosine phosphatase activity"/>
    <property type="evidence" value="ECO:0007669"/>
    <property type="project" value="InterPro"/>
</dbReference>
<proteinExistence type="predicted"/>
<dbReference type="Proteomes" id="UP001174909">
    <property type="component" value="Unassembled WGS sequence"/>
</dbReference>
<gene>
    <name evidence="8" type="ORF">GBAR_LOCUS12668</name>
</gene>
<sequence>MVLLECLWPLLFLWISAFSCFTSAGMITLDSSSMEVQEDSGNVMVCLETDDAICLSVHSQEKEAEEGVDYKTVNTTLNVMAGGHHCVMVAIEDDNVPEPDETFEVVFTELIPDLAGCSTMGGDGSGGAGSGWMMMKTDGMLTPMVSNETVTITIIDNDMQERGSTPGDRSAAIAGAVCGSLIAVIFIAIICLIVFNYFNMRRKRLLLFRSTAIDHSYIEFNSNVIHSSHNDYDGLSTTKDRYSAGSLSPTASVHEAIADVPPQEFSAYVKELHRDADRGFSLQFSALQAHSPTSIPCHTSQLDKNMDKNRYQNILPYDATRVILTSAHKKQSDYINASWINGYRKEKSYVTCQGPLPETIGDFWRMVWELKIPTIVMLTKTVEANRLNDSLIPSHKFFVIDIKLFGGIKKEKRERHSPLLLPVMARPRSPRYATALLGFIRTSASPTPLRPAPLLVHCSAGVGRTGTLIVLDIMLQAQYTFIHDALEELITCGKTEISAMNPPNRHEEARCCLILNRGHRISEAI</sequence>
<dbReference type="PRINTS" id="PR00700">
    <property type="entry name" value="PRTYPHPHTASE"/>
</dbReference>
<feature type="domain" description="Tyrosine-protein phosphatase" evidence="6">
    <location>
        <begin position="280"/>
        <end position="476"/>
    </location>
</feature>
<dbReference type="AlphaFoldDB" id="A0AA35S126"/>
<feature type="signal peptide" evidence="5">
    <location>
        <begin position="1"/>
        <end position="24"/>
    </location>
</feature>
<keyword evidence="1 5" id="KW-0732">Signal</keyword>
<dbReference type="Gene3D" id="2.60.40.2030">
    <property type="match status" value="1"/>
</dbReference>
<keyword evidence="9" id="KW-1185">Reference proteome</keyword>
<keyword evidence="2" id="KW-0677">Repeat</keyword>
<feature type="domain" description="Tyrosine specific protein phosphatases" evidence="7">
    <location>
        <begin position="434"/>
        <end position="489"/>
    </location>
</feature>
<dbReference type="InterPro" id="IPR029021">
    <property type="entry name" value="Prot-tyrosine_phosphatase-like"/>
</dbReference>
<reference evidence="8" key="1">
    <citation type="submission" date="2023-03" db="EMBL/GenBank/DDBJ databases">
        <authorList>
            <person name="Steffen K."/>
            <person name="Cardenas P."/>
        </authorList>
    </citation>
    <scope>NUCLEOTIDE SEQUENCE</scope>
</reference>
<evidence type="ECO:0000259" key="7">
    <source>
        <dbReference type="PROSITE" id="PS50056"/>
    </source>
</evidence>
<evidence type="ECO:0000256" key="5">
    <source>
        <dbReference type="SAM" id="SignalP"/>
    </source>
</evidence>
<dbReference type="PROSITE" id="PS50055">
    <property type="entry name" value="TYR_PHOSPHATASE_PTP"/>
    <property type="match status" value="1"/>
</dbReference>
<organism evidence="8 9">
    <name type="scientific">Geodia barretti</name>
    <name type="common">Barrett's horny sponge</name>
    <dbReference type="NCBI Taxonomy" id="519541"/>
    <lineage>
        <taxon>Eukaryota</taxon>
        <taxon>Metazoa</taxon>
        <taxon>Porifera</taxon>
        <taxon>Demospongiae</taxon>
        <taxon>Heteroscleromorpha</taxon>
        <taxon>Tetractinellida</taxon>
        <taxon>Astrophorina</taxon>
        <taxon>Geodiidae</taxon>
        <taxon>Geodia</taxon>
    </lineage>
</organism>
<keyword evidence="8" id="KW-0675">Receptor</keyword>
<dbReference type="SUPFAM" id="SSF141072">
    <property type="entry name" value="CalX-like"/>
    <property type="match status" value="1"/>
</dbReference>
<dbReference type="InterPro" id="IPR038081">
    <property type="entry name" value="CalX-like_sf"/>
</dbReference>
<evidence type="ECO:0000256" key="2">
    <source>
        <dbReference type="ARBA" id="ARBA00022737"/>
    </source>
</evidence>
<feature type="chain" id="PRO_5041226308" evidence="5">
    <location>
        <begin position="25"/>
        <end position="525"/>
    </location>
</feature>
<evidence type="ECO:0000313" key="9">
    <source>
        <dbReference type="Proteomes" id="UP001174909"/>
    </source>
</evidence>
<keyword evidence="4" id="KW-0472">Membrane</keyword>
<dbReference type="SMART" id="SM00194">
    <property type="entry name" value="PTPc"/>
    <property type="match status" value="1"/>
</dbReference>
<accession>A0AA35S126</accession>
<name>A0AA35S126_GEOBA</name>
<comment type="caution">
    <text evidence="8">The sequence shown here is derived from an EMBL/GenBank/DDBJ whole genome shotgun (WGS) entry which is preliminary data.</text>
</comment>
<keyword evidence="3" id="KW-0106">Calcium</keyword>
<protein>
    <submittedName>
        <fullName evidence="8">Receptor-type tyrosine-protein phosphatase delta</fullName>
    </submittedName>
</protein>
<dbReference type="InterPro" id="IPR000242">
    <property type="entry name" value="PTP_cat"/>
</dbReference>
<dbReference type="PANTHER" id="PTHR19134">
    <property type="entry name" value="RECEPTOR-TYPE TYROSINE-PROTEIN PHOSPHATASE"/>
    <property type="match status" value="1"/>
</dbReference>
<dbReference type="InterPro" id="IPR003595">
    <property type="entry name" value="Tyr_Pase_cat"/>
</dbReference>
<dbReference type="GO" id="GO:0016020">
    <property type="term" value="C:membrane"/>
    <property type="evidence" value="ECO:0007669"/>
    <property type="project" value="InterPro"/>
</dbReference>
<keyword evidence="4" id="KW-0812">Transmembrane</keyword>
<dbReference type="InterPro" id="IPR016130">
    <property type="entry name" value="Tyr_Pase_AS"/>
</dbReference>
<evidence type="ECO:0000313" key="8">
    <source>
        <dbReference type="EMBL" id="CAI8021344.1"/>
    </source>
</evidence>
<dbReference type="EMBL" id="CASHTH010001885">
    <property type="protein sequence ID" value="CAI8021344.1"/>
    <property type="molecule type" value="Genomic_DNA"/>
</dbReference>
<evidence type="ECO:0000256" key="3">
    <source>
        <dbReference type="ARBA" id="ARBA00022837"/>
    </source>
</evidence>
<dbReference type="InterPro" id="IPR050348">
    <property type="entry name" value="Protein-Tyr_Phosphatase"/>
</dbReference>
<dbReference type="PANTHER" id="PTHR19134:SF559">
    <property type="entry name" value="TYROSINE-PROTEIN PHOSPHATASE DOMAIN-CONTAINING PROTEIN"/>
    <property type="match status" value="1"/>
</dbReference>
<evidence type="ECO:0000256" key="1">
    <source>
        <dbReference type="ARBA" id="ARBA00022729"/>
    </source>
</evidence>
<evidence type="ECO:0000259" key="6">
    <source>
        <dbReference type="PROSITE" id="PS50055"/>
    </source>
</evidence>
<dbReference type="InterPro" id="IPR003644">
    <property type="entry name" value="Calx_beta"/>
</dbReference>
<dbReference type="SUPFAM" id="SSF52799">
    <property type="entry name" value="(Phosphotyrosine protein) phosphatases II"/>
    <property type="match status" value="1"/>
</dbReference>
<dbReference type="PROSITE" id="PS00383">
    <property type="entry name" value="TYR_PHOSPHATASE_1"/>
    <property type="match status" value="1"/>
</dbReference>
<dbReference type="Pfam" id="PF00102">
    <property type="entry name" value="Y_phosphatase"/>
    <property type="match status" value="2"/>
</dbReference>
<evidence type="ECO:0000256" key="4">
    <source>
        <dbReference type="SAM" id="Phobius"/>
    </source>
</evidence>
<dbReference type="GO" id="GO:0007154">
    <property type="term" value="P:cell communication"/>
    <property type="evidence" value="ECO:0007669"/>
    <property type="project" value="InterPro"/>
</dbReference>
<dbReference type="PROSITE" id="PS50056">
    <property type="entry name" value="TYR_PHOSPHATASE_2"/>
    <property type="match status" value="1"/>
</dbReference>
<dbReference type="InterPro" id="IPR000387">
    <property type="entry name" value="Tyr_Pase_dom"/>
</dbReference>
<keyword evidence="4" id="KW-1133">Transmembrane helix</keyword>